<dbReference type="InterPro" id="IPR008217">
    <property type="entry name" value="Ccc1_fam"/>
</dbReference>
<dbReference type="GO" id="GO:0012505">
    <property type="term" value="C:endomembrane system"/>
    <property type="evidence" value="ECO:0007669"/>
    <property type="project" value="UniProtKB-SubCell"/>
</dbReference>
<evidence type="ECO:0000256" key="2">
    <source>
        <dbReference type="ARBA" id="ARBA00022692"/>
    </source>
</evidence>
<keyword evidence="4 5" id="KW-0472">Membrane</keyword>
<dbReference type="RefSeq" id="WP_145419659.1">
    <property type="nucleotide sequence ID" value="NZ_CP036526.1"/>
</dbReference>
<evidence type="ECO:0000256" key="3">
    <source>
        <dbReference type="ARBA" id="ARBA00022989"/>
    </source>
</evidence>
<feature type="transmembrane region" description="Helical" evidence="5">
    <location>
        <begin position="162"/>
        <end position="183"/>
    </location>
</feature>
<dbReference type="Pfam" id="PF01988">
    <property type="entry name" value="VIT1"/>
    <property type="match status" value="1"/>
</dbReference>
<gene>
    <name evidence="6" type="ORF">K239x_39000</name>
</gene>
<protein>
    <submittedName>
        <fullName evidence="6">VIT family protein</fullName>
    </submittedName>
</protein>
<name>A0A517NXP6_9BACT</name>
<comment type="subcellular location">
    <subcellularLocation>
        <location evidence="1">Endomembrane system</location>
        <topology evidence="1">Multi-pass membrane protein</topology>
    </subcellularLocation>
</comment>
<keyword evidence="7" id="KW-1185">Reference proteome</keyword>
<keyword evidence="2 5" id="KW-0812">Transmembrane</keyword>
<dbReference type="GO" id="GO:0005384">
    <property type="term" value="F:manganese ion transmembrane transporter activity"/>
    <property type="evidence" value="ECO:0007669"/>
    <property type="project" value="InterPro"/>
</dbReference>
<sequence>MSLDPKALAEDHSPQRVQLRLEKDKQVSYLPDFVYGAIDGTVTTFAVVSGVAGAGLSSNVVIILGFANLIGDGFSMAASNYLGTRTESQLHAKARDRESDEIDAYPEGEREEVRQIFAAKGFEGAELERAVEIISADKDRWINTMLTDEMGLSLTVRSPIRAATATMVAFLIVGLIPLLSFVWQTVTVNADFDPYWWSALLTAIAFFAVGAAKSKFVQQHWSWSGLETLLVGGAAASLAYFVGMALSSLLAS</sequence>
<keyword evidence="3 5" id="KW-1133">Transmembrane helix</keyword>
<feature type="transmembrane region" description="Helical" evidence="5">
    <location>
        <begin position="228"/>
        <end position="251"/>
    </location>
</feature>
<evidence type="ECO:0000256" key="1">
    <source>
        <dbReference type="ARBA" id="ARBA00004127"/>
    </source>
</evidence>
<evidence type="ECO:0000256" key="4">
    <source>
        <dbReference type="ARBA" id="ARBA00023136"/>
    </source>
</evidence>
<evidence type="ECO:0000313" key="7">
    <source>
        <dbReference type="Proteomes" id="UP000319817"/>
    </source>
</evidence>
<dbReference type="GO" id="GO:0030026">
    <property type="term" value="P:intracellular manganese ion homeostasis"/>
    <property type="evidence" value="ECO:0007669"/>
    <property type="project" value="InterPro"/>
</dbReference>
<organism evidence="6 7">
    <name type="scientific">Stieleria marina</name>
    <dbReference type="NCBI Taxonomy" id="1930275"/>
    <lineage>
        <taxon>Bacteria</taxon>
        <taxon>Pseudomonadati</taxon>
        <taxon>Planctomycetota</taxon>
        <taxon>Planctomycetia</taxon>
        <taxon>Pirellulales</taxon>
        <taxon>Pirellulaceae</taxon>
        <taxon>Stieleria</taxon>
    </lineage>
</organism>
<reference evidence="6 7" key="1">
    <citation type="submission" date="2019-02" db="EMBL/GenBank/DDBJ databases">
        <title>Deep-cultivation of Planctomycetes and their phenomic and genomic characterization uncovers novel biology.</title>
        <authorList>
            <person name="Wiegand S."/>
            <person name="Jogler M."/>
            <person name="Boedeker C."/>
            <person name="Pinto D."/>
            <person name="Vollmers J."/>
            <person name="Rivas-Marin E."/>
            <person name="Kohn T."/>
            <person name="Peeters S.H."/>
            <person name="Heuer A."/>
            <person name="Rast P."/>
            <person name="Oberbeckmann S."/>
            <person name="Bunk B."/>
            <person name="Jeske O."/>
            <person name="Meyerdierks A."/>
            <person name="Storesund J.E."/>
            <person name="Kallscheuer N."/>
            <person name="Luecker S."/>
            <person name="Lage O.M."/>
            <person name="Pohl T."/>
            <person name="Merkel B.J."/>
            <person name="Hornburger P."/>
            <person name="Mueller R.-W."/>
            <person name="Bruemmer F."/>
            <person name="Labrenz M."/>
            <person name="Spormann A.M."/>
            <person name="Op den Camp H."/>
            <person name="Overmann J."/>
            <person name="Amann R."/>
            <person name="Jetten M.S.M."/>
            <person name="Mascher T."/>
            <person name="Medema M.H."/>
            <person name="Devos D.P."/>
            <person name="Kaster A.-K."/>
            <person name="Ovreas L."/>
            <person name="Rohde M."/>
            <person name="Galperin M.Y."/>
            <person name="Jogler C."/>
        </authorList>
    </citation>
    <scope>NUCLEOTIDE SEQUENCE [LARGE SCALE GENOMIC DNA]</scope>
    <source>
        <strain evidence="6 7">K23_9</strain>
    </source>
</reference>
<dbReference type="OrthoDB" id="9781619at2"/>
<dbReference type="Proteomes" id="UP000319817">
    <property type="component" value="Chromosome"/>
</dbReference>
<evidence type="ECO:0000313" key="6">
    <source>
        <dbReference type="EMBL" id="QDT11898.1"/>
    </source>
</evidence>
<dbReference type="EMBL" id="CP036526">
    <property type="protein sequence ID" value="QDT11898.1"/>
    <property type="molecule type" value="Genomic_DNA"/>
</dbReference>
<feature type="transmembrane region" description="Helical" evidence="5">
    <location>
        <begin position="195"/>
        <end position="216"/>
    </location>
</feature>
<dbReference type="AlphaFoldDB" id="A0A517NXP6"/>
<dbReference type="PANTHER" id="PTHR31851">
    <property type="entry name" value="FE(2+)/MN(2+) TRANSPORTER PCL1"/>
    <property type="match status" value="1"/>
</dbReference>
<accession>A0A517NXP6</accession>
<proteinExistence type="predicted"/>
<evidence type="ECO:0000256" key="5">
    <source>
        <dbReference type="SAM" id="Phobius"/>
    </source>
</evidence>